<name>A0A2P2ILY4_RHIMU</name>
<protein>
    <submittedName>
        <fullName evidence="2">Uncharacterized protein</fullName>
    </submittedName>
</protein>
<organism evidence="2">
    <name type="scientific">Rhizophora mucronata</name>
    <name type="common">Asiatic mangrove</name>
    <dbReference type="NCBI Taxonomy" id="61149"/>
    <lineage>
        <taxon>Eukaryota</taxon>
        <taxon>Viridiplantae</taxon>
        <taxon>Streptophyta</taxon>
        <taxon>Embryophyta</taxon>
        <taxon>Tracheophyta</taxon>
        <taxon>Spermatophyta</taxon>
        <taxon>Magnoliopsida</taxon>
        <taxon>eudicotyledons</taxon>
        <taxon>Gunneridae</taxon>
        <taxon>Pentapetalae</taxon>
        <taxon>rosids</taxon>
        <taxon>fabids</taxon>
        <taxon>Malpighiales</taxon>
        <taxon>Rhizophoraceae</taxon>
        <taxon>Rhizophora</taxon>
    </lineage>
</organism>
<sequence>MINLQWNFVVACLEILISFIFQLISAISLCSYFPYFSVLFSSDVIILQFSI</sequence>
<reference evidence="2" key="1">
    <citation type="submission" date="2018-02" db="EMBL/GenBank/DDBJ databases">
        <title>Rhizophora mucronata_Transcriptome.</title>
        <authorList>
            <person name="Meera S.P."/>
            <person name="Sreeshan A."/>
            <person name="Augustine A."/>
        </authorList>
    </citation>
    <scope>NUCLEOTIDE SEQUENCE</scope>
    <source>
        <tissue evidence="2">Leaf</tissue>
    </source>
</reference>
<keyword evidence="1" id="KW-0812">Transmembrane</keyword>
<dbReference type="EMBL" id="GGEC01001738">
    <property type="protein sequence ID" value="MBW82221.1"/>
    <property type="molecule type" value="Transcribed_RNA"/>
</dbReference>
<keyword evidence="1" id="KW-0472">Membrane</keyword>
<accession>A0A2P2ILY4</accession>
<evidence type="ECO:0000256" key="1">
    <source>
        <dbReference type="SAM" id="Phobius"/>
    </source>
</evidence>
<feature type="transmembrane region" description="Helical" evidence="1">
    <location>
        <begin position="6"/>
        <end position="25"/>
    </location>
</feature>
<proteinExistence type="predicted"/>
<dbReference type="AlphaFoldDB" id="A0A2P2ILY4"/>
<keyword evidence="1" id="KW-1133">Transmembrane helix</keyword>
<evidence type="ECO:0000313" key="2">
    <source>
        <dbReference type="EMBL" id="MBW82221.1"/>
    </source>
</evidence>